<evidence type="ECO:0000313" key="2">
    <source>
        <dbReference type="Proteomes" id="UP000198508"/>
    </source>
</evidence>
<accession>A0A1I0IFQ7</accession>
<dbReference type="InterPro" id="IPR045441">
    <property type="entry name" value="DUF6506"/>
</dbReference>
<name>A0A1I0IFQ7_9FIRM</name>
<dbReference type="EMBL" id="FOIM01000021">
    <property type="protein sequence ID" value="SET95761.1"/>
    <property type="molecule type" value="Genomic_DNA"/>
</dbReference>
<dbReference type="RefSeq" id="WP_092367033.1">
    <property type="nucleotide sequence ID" value="NZ_CABJCG010000011.1"/>
</dbReference>
<keyword evidence="2" id="KW-1185">Reference proteome</keyword>
<dbReference type="AlphaFoldDB" id="A0A1I0IFQ7"/>
<protein>
    <submittedName>
        <fullName evidence="1">Uncharacterized protein</fullName>
    </submittedName>
</protein>
<dbReference type="GeneID" id="93281155"/>
<proteinExistence type="predicted"/>
<organism evidence="1 2">
    <name type="scientific">Enterocloster lavalensis</name>
    <dbReference type="NCBI Taxonomy" id="460384"/>
    <lineage>
        <taxon>Bacteria</taxon>
        <taxon>Bacillati</taxon>
        <taxon>Bacillota</taxon>
        <taxon>Clostridia</taxon>
        <taxon>Lachnospirales</taxon>
        <taxon>Lachnospiraceae</taxon>
        <taxon>Enterocloster</taxon>
    </lineage>
</organism>
<gene>
    <name evidence="1" type="ORF">SAMN05216313_12151</name>
</gene>
<dbReference type="STRING" id="460384.SAMN05216313_12151"/>
<dbReference type="Pfam" id="PF20116">
    <property type="entry name" value="DUF6506"/>
    <property type="match status" value="1"/>
</dbReference>
<reference evidence="2" key="1">
    <citation type="submission" date="2016-10" db="EMBL/GenBank/DDBJ databases">
        <authorList>
            <person name="Varghese N."/>
            <person name="Submissions S."/>
        </authorList>
    </citation>
    <scope>NUCLEOTIDE SEQUENCE [LARGE SCALE GENOMIC DNA]</scope>
    <source>
        <strain evidence="2">NLAE-zl-G277</strain>
    </source>
</reference>
<dbReference type="Proteomes" id="UP000198508">
    <property type="component" value="Unassembled WGS sequence"/>
</dbReference>
<sequence length="96" mass="10805">MKKYAMMVLGDYDTKHDTAEFVHGEMLTRFVTVRDFEEARETAKKLLAEGFGCLEMCGAFGKENARMLAEETGGRMAIGYCVSDPDMEEKLAEFFG</sequence>
<evidence type="ECO:0000313" key="1">
    <source>
        <dbReference type="EMBL" id="SET95761.1"/>
    </source>
</evidence>